<sequence>MIHVYNQAPSAAFMDPVVYSKLQAYQYRLLPVLYPETRRLASMVTLGPRILSAHLAASRHQNRCVGKTIPVATSADTHPRGEVRGTMQTITEVTELNETNRSAIRNSLSSTAIADGGGNGVLASAIPPVYSGSSISSVEPAASDRLLTVVRDEEHLGEDSVSKVQSDITPEVQDKQLKSTDVDENDSQCEQKNKIADVGEFK</sequence>
<feature type="compositionally biased region" description="Basic and acidic residues" evidence="1">
    <location>
        <begin position="172"/>
        <end position="181"/>
    </location>
</feature>
<proteinExistence type="predicted"/>
<protein>
    <submittedName>
        <fullName evidence="2">Uncharacterized protein</fullName>
    </submittedName>
</protein>
<evidence type="ECO:0000256" key="1">
    <source>
        <dbReference type="SAM" id="MobiDB-lite"/>
    </source>
</evidence>
<dbReference type="Proteomes" id="UP000272942">
    <property type="component" value="Unassembled WGS sequence"/>
</dbReference>
<reference evidence="2 3" key="1">
    <citation type="submission" date="2018-11" db="EMBL/GenBank/DDBJ databases">
        <authorList>
            <consortium name="Pathogen Informatics"/>
        </authorList>
    </citation>
    <scope>NUCLEOTIDE SEQUENCE [LARGE SCALE GENOMIC DNA]</scope>
    <source>
        <strain evidence="2 3">Egypt</strain>
    </source>
</reference>
<keyword evidence="3" id="KW-1185">Reference proteome</keyword>
<feature type="region of interest" description="Disordered" evidence="1">
    <location>
        <begin position="153"/>
        <end position="202"/>
    </location>
</feature>
<evidence type="ECO:0000313" key="3">
    <source>
        <dbReference type="Proteomes" id="UP000272942"/>
    </source>
</evidence>
<dbReference type="AlphaFoldDB" id="A0A3P8CC20"/>
<accession>A0A3P8CC20</accession>
<gene>
    <name evidence="2" type="ORF">ECPE_LOCUS1373</name>
</gene>
<dbReference type="OrthoDB" id="79514at2759"/>
<feature type="compositionally biased region" description="Basic and acidic residues" evidence="1">
    <location>
        <begin position="189"/>
        <end position="202"/>
    </location>
</feature>
<organism evidence="2 3">
    <name type="scientific">Echinostoma caproni</name>
    <dbReference type="NCBI Taxonomy" id="27848"/>
    <lineage>
        <taxon>Eukaryota</taxon>
        <taxon>Metazoa</taxon>
        <taxon>Spiralia</taxon>
        <taxon>Lophotrochozoa</taxon>
        <taxon>Platyhelminthes</taxon>
        <taxon>Trematoda</taxon>
        <taxon>Digenea</taxon>
        <taxon>Plagiorchiida</taxon>
        <taxon>Echinostomata</taxon>
        <taxon>Echinostomatoidea</taxon>
        <taxon>Echinostomatidae</taxon>
        <taxon>Echinostoma</taxon>
    </lineage>
</organism>
<evidence type="ECO:0000313" key="2">
    <source>
        <dbReference type="EMBL" id="VDP37707.1"/>
    </source>
</evidence>
<name>A0A3P8CC20_9TREM</name>
<dbReference type="EMBL" id="UZAN01008207">
    <property type="protein sequence ID" value="VDP37707.1"/>
    <property type="molecule type" value="Genomic_DNA"/>
</dbReference>